<evidence type="ECO:0000313" key="3">
    <source>
        <dbReference type="Proteomes" id="UP000509568"/>
    </source>
</evidence>
<sequence length="53" mass="5892">MSTKEHEPDPAANTPWWKRVGWLVVIWAGSIVALGIVAELLRMFMTAAGMKSH</sequence>
<accession>A0A7D5D9H5</accession>
<reference evidence="2 3" key="1">
    <citation type="submission" date="2020-06" db="EMBL/GenBank/DDBJ databases">
        <title>Pseudomonas eucalypticola sp. nov., an endophyte of Eucalyptus dunnii leaves with biocontrol ability of eucalyptus leaf blight.</title>
        <authorList>
            <person name="Liu Y."/>
            <person name="Song Z."/>
            <person name="Zeng H."/>
            <person name="Lu M."/>
            <person name="Wang X."/>
            <person name="Lian X."/>
            <person name="Zhang Q."/>
        </authorList>
    </citation>
    <scope>NUCLEOTIDE SEQUENCE [LARGE SCALE GENOMIC DNA]</scope>
    <source>
        <strain evidence="2 3">NP-1</strain>
    </source>
</reference>
<proteinExistence type="predicted"/>
<dbReference type="EMBL" id="CP056030">
    <property type="protein sequence ID" value="QKZ06859.1"/>
    <property type="molecule type" value="Genomic_DNA"/>
</dbReference>
<dbReference type="RefSeq" id="WP_158152584.1">
    <property type="nucleotide sequence ID" value="NZ_CP056030.1"/>
</dbReference>
<feature type="transmembrane region" description="Helical" evidence="1">
    <location>
        <begin position="20"/>
        <end position="41"/>
    </location>
</feature>
<name>A0A7D5D9H5_9PSED</name>
<dbReference type="InterPro" id="IPR018895">
    <property type="entry name" value="DUF2474"/>
</dbReference>
<dbReference type="Proteomes" id="UP000509568">
    <property type="component" value="Chromosome"/>
</dbReference>
<evidence type="ECO:0000313" key="2">
    <source>
        <dbReference type="EMBL" id="QKZ06859.1"/>
    </source>
</evidence>
<keyword evidence="1" id="KW-0472">Membrane</keyword>
<dbReference type="AlphaFoldDB" id="A0A7D5D9H5"/>
<keyword evidence="3" id="KW-1185">Reference proteome</keyword>
<organism evidence="2 3">
    <name type="scientific">Pseudomonas eucalypticola</name>
    <dbReference type="NCBI Taxonomy" id="2599595"/>
    <lineage>
        <taxon>Bacteria</taxon>
        <taxon>Pseudomonadati</taxon>
        <taxon>Pseudomonadota</taxon>
        <taxon>Gammaproteobacteria</taxon>
        <taxon>Pseudomonadales</taxon>
        <taxon>Pseudomonadaceae</taxon>
        <taxon>Pseudomonas</taxon>
    </lineage>
</organism>
<dbReference type="Pfam" id="PF10617">
    <property type="entry name" value="DUF2474"/>
    <property type="match status" value="1"/>
</dbReference>
<protein>
    <submittedName>
        <fullName evidence="2">DUF2474 domain-containing protein</fullName>
    </submittedName>
</protein>
<evidence type="ECO:0000256" key="1">
    <source>
        <dbReference type="SAM" id="Phobius"/>
    </source>
</evidence>
<gene>
    <name evidence="2" type="ORF">HWQ56_25030</name>
</gene>
<keyword evidence="1" id="KW-1133">Transmembrane helix</keyword>
<keyword evidence="1" id="KW-0812">Transmembrane</keyword>
<dbReference type="KEGG" id="pez:HWQ56_25030"/>